<protein>
    <submittedName>
        <fullName evidence="1">Uncharacterized protein</fullName>
    </submittedName>
</protein>
<dbReference type="AlphaFoldDB" id="A0A922HUE7"/>
<proteinExistence type="predicted"/>
<accession>A0A922HUE7</accession>
<dbReference type="EMBL" id="ASGP02000005">
    <property type="protein sequence ID" value="KAH9506644.1"/>
    <property type="molecule type" value="Genomic_DNA"/>
</dbReference>
<sequence>MICPATPSRTCLFIFYKSINRSHNDDGHHYLVVDDRSTHIYQMTLDIYKYGQDHDMRYSCNNNKTLYIDIA</sequence>
<reference evidence="1" key="1">
    <citation type="submission" date="2013-05" db="EMBL/GenBank/DDBJ databases">
        <authorList>
            <person name="Yim A.K.Y."/>
            <person name="Chan T.F."/>
            <person name="Ji K.M."/>
            <person name="Liu X.Y."/>
            <person name="Zhou J.W."/>
            <person name="Li R.Q."/>
            <person name="Yang K.Y."/>
            <person name="Li J."/>
            <person name="Li M."/>
            <person name="Law P.T.W."/>
            <person name="Wu Y.L."/>
            <person name="Cai Z.L."/>
            <person name="Qin H."/>
            <person name="Bao Y."/>
            <person name="Leung R.K.K."/>
            <person name="Ng P.K.S."/>
            <person name="Zou J."/>
            <person name="Zhong X.J."/>
            <person name="Ran P.X."/>
            <person name="Zhong N.S."/>
            <person name="Liu Z.G."/>
            <person name="Tsui S.K.W."/>
        </authorList>
    </citation>
    <scope>NUCLEOTIDE SEQUENCE</scope>
    <source>
        <strain evidence="1">Derf</strain>
        <tissue evidence="1">Whole organism</tissue>
    </source>
</reference>
<evidence type="ECO:0000313" key="2">
    <source>
        <dbReference type="Proteomes" id="UP000790347"/>
    </source>
</evidence>
<organism evidence="1 2">
    <name type="scientific">Dermatophagoides farinae</name>
    <name type="common">American house dust mite</name>
    <dbReference type="NCBI Taxonomy" id="6954"/>
    <lineage>
        <taxon>Eukaryota</taxon>
        <taxon>Metazoa</taxon>
        <taxon>Ecdysozoa</taxon>
        <taxon>Arthropoda</taxon>
        <taxon>Chelicerata</taxon>
        <taxon>Arachnida</taxon>
        <taxon>Acari</taxon>
        <taxon>Acariformes</taxon>
        <taxon>Sarcoptiformes</taxon>
        <taxon>Astigmata</taxon>
        <taxon>Psoroptidia</taxon>
        <taxon>Analgoidea</taxon>
        <taxon>Pyroglyphidae</taxon>
        <taxon>Dermatophagoidinae</taxon>
        <taxon>Dermatophagoides</taxon>
    </lineage>
</organism>
<keyword evidence="2" id="KW-1185">Reference proteome</keyword>
<gene>
    <name evidence="1" type="ORF">DERF_011367</name>
</gene>
<name>A0A922HUE7_DERFA</name>
<comment type="caution">
    <text evidence="1">The sequence shown here is derived from an EMBL/GenBank/DDBJ whole genome shotgun (WGS) entry which is preliminary data.</text>
</comment>
<evidence type="ECO:0000313" key="1">
    <source>
        <dbReference type="EMBL" id="KAH9506644.1"/>
    </source>
</evidence>
<dbReference type="Proteomes" id="UP000790347">
    <property type="component" value="Unassembled WGS sequence"/>
</dbReference>
<reference evidence="1" key="2">
    <citation type="journal article" date="2022" name="Res Sq">
        <title>Comparative Genomics Reveals Insights into the Divergent Evolution of Astigmatic Mites and Household Pest Adaptations.</title>
        <authorList>
            <person name="Xiong Q."/>
            <person name="Wan A.T.-Y."/>
            <person name="Liu X.-Y."/>
            <person name="Fung C.S.-H."/>
            <person name="Xiao X."/>
            <person name="Malainual N."/>
            <person name="Hou J."/>
            <person name="Wang L."/>
            <person name="Wang M."/>
            <person name="Yang K."/>
            <person name="Cui Y."/>
            <person name="Leung E."/>
            <person name="Nong W."/>
            <person name="Shin S.-K."/>
            <person name="Au S."/>
            <person name="Jeong K.Y."/>
            <person name="Chew F.T."/>
            <person name="Hui J."/>
            <person name="Leung T.F."/>
            <person name="Tungtrongchitr A."/>
            <person name="Zhong N."/>
            <person name="Liu Z."/>
            <person name="Tsui S."/>
        </authorList>
    </citation>
    <scope>NUCLEOTIDE SEQUENCE</scope>
    <source>
        <strain evidence="1">Derf</strain>
        <tissue evidence="1">Whole organism</tissue>
    </source>
</reference>